<dbReference type="GeneID" id="94824919"/>
<dbReference type="VEuPathDB" id="TrichDB:TRFO_01634"/>
<proteinExistence type="predicted"/>
<protein>
    <submittedName>
        <fullName evidence="2">Uncharacterized protein</fullName>
    </submittedName>
</protein>
<organism evidence="2 3">
    <name type="scientific">Tritrichomonas foetus</name>
    <dbReference type="NCBI Taxonomy" id="1144522"/>
    <lineage>
        <taxon>Eukaryota</taxon>
        <taxon>Metamonada</taxon>
        <taxon>Parabasalia</taxon>
        <taxon>Tritrichomonadida</taxon>
        <taxon>Tritrichomonadidae</taxon>
        <taxon>Tritrichomonas</taxon>
    </lineage>
</organism>
<evidence type="ECO:0000313" key="2">
    <source>
        <dbReference type="EMBL" id="OHT01070.1"/>
    </source>
</evidence>
<reference evidence="2" key="1">
    <citation type="submission" date="2016-10" db="EMBL/GenBank/DDBJ databases">
        <authorList>
            <person name="Benchimol M."/>
            <person name="Almeida L.G."/>
            <person name="Vasconcelos A.T."/>
            <person name="Perreira-Neves A."/>
            <person name="Rosa I.A."/>
            <person name="Tasca T."/>
            <person name="Bogo M.R."/>
            <person name="de Souza W."/>
        </authorList>
    </citation>
    <scope>NUCLEOTIDE SEQUENCE [LARGE SCALE GENOMIC DNA]</scope>
    <source>
        <strain evidence="2">K</strain>
    </source>
</reference>
<keyword evidence="3" id="KW-1185">Reference proteome</keyword>
<gene>
    <name evidence="2" type="ORF">TRFO_01634</name>
</gene>
<evidence type="ECO:0000313" key="3">
    <source>
        <dbReference type="Proteomes" id="UP000179807"/>
    </source>
</evidence>
<feature type="region of interest" description="Disordered" evidence="1">
    <location>
        <begin position="701"/>
        <end position="727"/>
    </location>
</feature>
<dbReference type="RefSeq" id="XP_068354206.1">
    <property type="nucleotide sequence ID" value="XM_068490215.1"/>
</dbReference>
<evidence type="ECO:0000256" key="1">
    <source>
        <dbReference type="SAM" id="MobiDB-lite"/>
    </source>
</evidence>
<dbReference type="OrthoDB" id="10573133at2759"/>
<dbReference type="EMBL" id="MLAK01000926">
    <property type="protein sequence ID" value="OHT01070.1"/>
    <property type="molecule type" value="Genomic_DNA"/>
</dbReference>
<accession>A0A1J4JU71</accession>
<name>A0A1J4JU71_9EUKA</name>
<comment type="caution">
    <text evidence="2">The sequence shown here is derived from an EMBL/GenBank/DDBJ whole genome shotgun (WGS) entry which is preliminary data.</text>
</comment>
<sequence>MDKEVSIFQSVFTNLLNSFSSSFTQIIAEYETISLRREKISDNFVDLFSHFPREIPTYRMIINDLSEVATCNPPKILRFLGKMVNKTIKGKSVGIIRMSNPIFDAGNNEHRLIYHYFSLILFSDLICQIAATIKTSRANIHLVQTGFNIANKLNHIPEIDNIIIDQWAVILSIVSEYSCMEVTSIFKDFSNYERAFRLLKYTRFDFDDEHAIKFMFNEVIPELNRLAKKKLLIPVIFHSVGTMLLSCPYNEDIYGKLFDLAYHKRVEKEANDGAVLLCLILLQRYPKKKGLLDHFAEKRLFSRAFFPDELLFSLKGFQLYMFGRNLDPSWYFWEWGDNSKVDRLAYIKWNSYNELNISDPDHFISIFMKYYFPIVNYCMNSKEMDQFSSIITHIASLDFETFITDVVPSFLELNEHDTRFIAFVSSIQLINSDSFIHYAYKDITHVQRQSFNMEVRPKLIKVLVKYKNKNVDAVPFESNEMLEMTHLDECDRKIQDMLDCLKINVFSLLSITLTPTEYVGNDSSINTKQITTLNDILTDDDLASPEIFKILVKMSYDHNRKVSSLAFKICKDIISNPETNLMSIEVLLECLKECETCEATYVIMSLIFHSITSSDLSHVTHDMIYHIESSAFFCMCTAYPLLRHISSLILKKINQTLHNRGILYFLAMNIASIETNVKARMLAHLEPKDVERIKRINSVQEIPHPKSSKSESDLKYPSDNNSSVNHHHSNSMFDDEVLGTNLNLYISSLTNRYNLASDNIIKFEVCLTSHFYDIWLIFIQEILNMLIEVNYTPLLNEMSIDRYDIIKSLGEKPSPSSIGIGVAYTTTIYHLTSLKKYKTLIREQYSPFTSNALSESHSHLRKIIKKWITTNDDWKNDLAIEIIQHSHFTALPRLLGLLASAPVHLFDKILKTILIVLRSPDITQQFIQANIKKLIIIISNAQSSIQNLLLNETRYINWDEDSEQKIFKNRFLVINFCDLCSIVLGNGPSEIPDILLSHDTRHVMARFFFNWTQTKSEHLEKVRLSSKRALSSIIKIGPIFSDRILFDENCINLFGQMESEGYSILTLLLYYHYEELLNDFIKAVLLQPIPISEYYFRAIIDNLNENHSHFSSLLSGPLLFLGLVSSQCNMNKNYDFLCKLLRSIGPVNQIEHTETIIETMRQTSPSEILPVYFKYATEAVFSAFFSIIKNPKLCFSVKDIVNSILPWVRYVRLLPSQTTCAQGISTMFAFFTPYQFLENLIKATESVDEYNFVYLTKIWSELIKTPDHTDLIPIFISGWENQSIKQSLYKTLIKLHPVEMLKRLINNLKFSYYFHIVVCQKECFDLELWICPLIIDAMKNHWDQFNEKIPALIHFSFLFRTQVPNLFEFICKKMNIEYPDPSFNITNINGTIHQFINNLHLQNQYLLQQWCDESLKWTFGSPNLVYSASSFYIHNKIVREHPSLSAVDKNYLSSLIKIISYHISNDIDQFYLSMIVTEAIETFRQNYHIAPNLAYLFCSCFLDCRQFVVGDSLISALPIFRASMSDPDLLPQLTNLVISIIRPTIPRLENSPFCRHQLSELIKILRNDEMVMITVPLKNMNSSFFKDLISTDLILERSSISALCKALDHYALMTTTASTNLLDCIFDVSSFIVTQVVDENNSVPLAKIYSKALTHVAKCGNSIKFIKTIAKKQPNIVGMDIIDVFEWDRTLDSVARNLNQISQKSEASKPTITDVPNFRVVENFLFVESPPKILPFEAERELLINMINATKPRTSRRAFIMPKTGNIPLIRAAIKPTDTQLTSSSSSDGSWDPIHHPIALINDSSVFHLPNKEVTVSKTEYLLSEKTSLIMVTPKIKKDSSFTSIPII</sequence>
<dbReference type="Proteomes" id="UP000179807">
    <property type="component" value="Unassembled WGS sequence"/>
</dbReference>